<keyword evidence="7 9" id="KW-0012">Acyltransferase</keyword>
<organism evidence="11 12">
    <name type="scientific">Paenibacillus ginsengarvi</name>
    <dbReference type="NCBI Taxonomy" id="400777"/>
    <lineage>
        <taxon>Bacteria</taxon>
        <taxon>Bacillati</taxon>
        <taxon>Bacillota</taxon>
        <taxon>Bacilli</taxon>
        <taxon>Bacillales</taxon>
        <taxon>Paenibacillaceae</taxon>
        <taxon>Paenibacillus</taxon>
    </lineage>
</organism>
<dbReference type="InterPro" id="IPR012772">
    <property type="entry name" value="Ectoine_EctA"/>
</dbReference>
<dbReference type="GO" id="GO:0033816">
    <property type="term" value="F:diaminobutyrate acetyltransferase activity"/>
    <property type="evidence" value="ECO:0007669"/>
    <property type="project" value="UniProtKB-EC"/>
</dbReference>
<evidence type="ECO:0000313" key="11">
    <source>
        <dbReference type="EMBL" id="RKN64079.1"/>
    </source>
</evidence>
<dbReference type="InterPro" id="IPR000182">
    <property type="entry name" value="GNAT_dom"/>
</dbReference>
<comment type="pathway">
    <text evidence="2 9">Amine and polyamine biosynthesis; ectoine biosynthesis; L-ectoine from L-aspartate 4-semialdehyde: step 2/3.</text>
</comment>
<evidence type="ECO:0000256" key="9">
    <source>
        <dbReference type="RuleBase" id="RU365045"/>
    </source>
</evidence>
<comment type="function">
    <text evidence="1 9">Catalyzes the acetylation of L-2,4-diaminobutyrate (DABA) to gamma-N-acetyl-alpha,gamma-diaminobutyric acid (ADABA) with acetyl coenzyme A.</text>
</comment>
<keyword evidence="6 9" id="KW-0808">Transferase</keyword>
<evidence type="ECO:0000256" key="3">
    <source>
        <dbReference type="ARBA" id="ARBA00010712"/>
    </source>
</evidence>
<dbReference type="CDD" id="cd04301">
    <property type="entry name" value="NAT_SF"/>
    <property type="match status" value="1"/>
</dbReference>
<sequence>MSMIQTKAEAGRIQIRAPLAEDGRLIWKLVADSGNLDVNSAYCYMMLCEYFRDTCLVAEEDGAIVGFVSAFLRPDRRDTLFVWQIAVAGAHRGRGIARTLLHKLVNGKACRSVRTVEATVSPSNTASRRLFASLAETLACAHTVTKGFPSSFFPQEHSHEEEPLIRVGPIPARNYWRGA</sequence>
<dbReference type="Pfam" id="PF00583">
    <property type="entry name" value="Acetyltransf_1"/>
    <property type="match status" value="1"/>
</dbReference>
<evidence type="ECO:0000256" key="8">
    <source>
        <dbReference type="ARBA" id="ARBA00048924"/>
    </source>
</evidence>
<evidence type="ECO:0000256" key="5">
    <source>
        <dbReference type="ARBA" id="ARBA00017935"/>
    </source>
</evidence>
<evidence type="ECO:0000256" key="2">
    <source>
        <dbReference type="ARBA" id="ARBA00004978"/>
    </source>
</evidence>
<comment type="catalytic activity">
    <reaction evidence="8 9">
        <text>L-2,4-diaminobutanoate + acetyl-CoA = (2S)-4-acetamido-2-aminobutanoate + CoA + H(+)</text>
        <dbReference type="Rhea" id="RHEA:16901"/>
        <dbReference type="ChEBI" id="CHEBI:15378"/>
        <dbReference type="ChEBI" id="CHEBI:57287"/>
        <dbReference type="ChEBI" id="CHEBI:57288"/>
        <dbReference type="ChEBI" id="CHEBI:58761"/>
        <dbReference type="ChEBI" id="CHEBI:58929"/>
        <dbReference type="EC" id="2.3.1.178"/>
    </reaction>
</comment>
<comment type="caution">
    <text evidence="11">The sequence shown here is derived from an EMBL/GenBank/DDBJ whole genome shotgun (WGS) entry which is preliminary data.</text>
</comment>
<evidence type="ECO:0000256" key="7">
    <source>
        <dbReference type="ARBA" id="ARBA00023315"/>
    </source>
</evidence>
<name>A0A3B0AU45_9BACL</name>
<dbReference type="NCBIfam" id="TIGR02406">
    <property type="entry name" value="ectoine_EctA"/>
    <property type="match status" value="1"/>
</dbReference>
<dbReference type="OrthoDB" id="2436196at2"/>
<dbReference type="UniPathway" id="UPA00067">
    <property type="reaction ID" value="UER00122"/>
</dbReference>
<dbReference type="PANTHER" id="PTHR43072">
    <property type="entry name" value="N-ACETYLTRANSFERASE"/>
    <property type="match status" value="1"/>
</dbReference>
<reference evidence="11 12" key="1">
    <citation type="journal article" date="2007" name="Int. J. Syst. Evol. Microbiol.">
        <title>Paenibacillus ginsengarvi sp. nov., isolated from soil from ginseng cultivation.</title>
        <authorList>
            <person name="Yoon M.H."/>
            <person name="Ten L.N."/>
            <person name="Im W.T."/>
        </authorList>
    </citation>
    <scope>NUCLEOTIDE SEQUENCE [LARGE SCALE GENOMIC DNA]</scope>
    <source>
        <strain evidence="11 12">KCTC 13059</strain>
    </source>
</reference>
<dbReference type="AlphaFoldDB" id="A0A3B0AU45"/>
<feature type="domain" description="N-acetyltransferase" evidence="10">
    <location>
        <begin position="13"/>
        <end position="166"/>
    </location>
</feature>
<accession>A0A3B0AU45</accession>
<dbReference type="PROSITE" id="PS51186">
    <property type="entry name" value="GNAT"/>
    <property type="match status" value="1"/>
</dbReference>
<protein>
    <recommendedName>
        <fullName evidence="5 9">L-2,4-diaminobutyric acid acetyltransferase</fullName>
        <shortName evidence="9">DABA acetyltransferase</shortName>
        <ecNumber evidence="4 9">2.3.1.178</ecNumber>
    </recommendedName>
</protein>
<dbReference type="SUPFAM" id="SSF55729">
    <property type="entry name" value="Acyl-CoA N-acyltransferases (Nat)"/>
    <property type="match status" value="1"/>
</dbReference>
<comment type="similarity">
    <text evidence="3 9">Belongs to the acetyltransferase family. EctA subfamily.</text>
</comment>
<gene>
    <name evidence="9 11" type="primary">ectA</name>
    <name evidence="11" type="ORF">D7M11_34410</name>
</gene>
<keyword evidence="12" id="KW-1185">Reference proteome</keyword>
<dbReference type="Proteomes" id="UP000282311">
    <property type="component" value="Unassembled WGS sequence"/>
</dbReference>
<evidence type="ECO:0000256" key="6">
    <source>
        <dbReference type="ARBA" id="ARBA00022679"/>
    </source>
</evidence>
<evidence type="ECO:0000256" key="4">
    <source>
        <dbReference type="ARBA" id="ARBA00012355"/>
    </source>
</evidence>
<evidence type="ECO:0000313" key="12">
    <source>
        <dbReference type="Proteomes" id="UP000282311"/>
    </source>
</evidence>
<evidence type="ECO:0000259" key="10">
    <source>
        <dbReference type="PROSITE" id="PS51186"/>
    </source>
</evidence>
<evidence type="ECO:0000256" key="1">
    <source>
        <dbReference type="ARBA" id="ARBA00003741"/>
    </source>
</evidence>
<dbReference type="GO" id="GO:0019491">
    <property type="term" value="P:ectoine biosynthetic process"/>
    <property type="evidence" value="ECO:0007669"/>
    <property type="project" value="UniProtKB-UniPathway"/>
</dbReference>
<dbReference type="EMBL" id="RBAH01000045">
    <property type="protein sequence ID" value="RKN64079.1"/>
    <property type="molecule type" value="Genomic_DNA"/>
</dbReference>
<dbReference type="EC" id="2.3.1.178" evidence="4 9"/>
<dbReference type="RefSeq" id="WP_120751799.1">
    <property type="nucleotide sequence ID" value="NZ_RBAH01000045.1"/>
</dbReference>
<dbReference type="Gene3D" id="3.40.630.30">
    <property type="match status" value="1"/>
</dbReference>
<proteinExistence type="inferred from homology"/>
<dbReference type="PANTHER" id="PTHR43072:SF60">
    <property type="entry name" value="L-2,4-DIAMINOBUTYRIC ACID ACETYLTRANSFERASE"/>
    <property type="match status" value="1"/>
</dbReference>
<dbReference type="InterPro" id="IPR016181">
    <property type="entry name" value="Acyl_CoA_acyltransferase"/>
</dbReference>